<evidence type="ECO:0000313" key="2">
    <source>
        <dbReference type="Proteomes" id="UP000821837"/>
    </source>
</evidence>
<dbReference type="InterPro" id="IPR004344">
    <property type="entry name" value="TTL/TTLL_fam"/>
</dbReference>
<dbReference type="Gene3D" id="3.30.470.20">
    <property type="entry name" value="ATP-grasp fold, B domain"/>
    <property type="match status" value="1"/>
</dbReference>
<accession>A0A9D4SQB1</accession>
<evidence type="ECO:0000313" key="1">
    <source>
        <dbReference type="EMBL" id="KAH7940253.1"/>
    </source>
</evidence>
<protein>
    <recommendedName>
        <fullName evidence="3">Tubulin--tyrosine ligase-like protein 12</fullName>
    </recommendedName>
</protein>
<comment type="caution">
    <text evidence="1">The sequence shown here is derived from an EMBL/GenBank/DDBJ whole genome shotgun (WGS) entry which is preliminary data.</text>
</comment>
<dbReference type="GO" id="GO:0005737">
    <property type="term" value="C:cytoplasm"/>
    <property type="evidence" value="ECO:0007669"/>
    <property type="project" value="TreeGrafter"/>
</dbReference>
<evidence type="ECO:0008006" key="3">
    <source>
        <dbReference type="Google" id="ProtNLM"/>
    </source>
</evidence>
<name>A0A9D4SQB1_RHISA</name>
<dbReference type="Proteomes" id="UP000821837">
    <property type="component" value="Chromosome 8"/>
</dbReference>
<dbReference type="AlphaFoldDB" id="A0A9D4SQB1"/>
<keyword evidence="2" id="KW-1185">Reference proteome</keyword>
<reference evidence="1" key="2">
    <citation type="submission" date="2021-09" db="EMBL/GenBank/DDBJ databases">
        <authorList>
            <person name="Jia N."/>
            <person name="Wang J."/>
            <person name="Shi W."/>
            <person name="Du L."/>
            <person name="Sun Y."/>
            <person name="Zhan W."/>
            <person name="Jiang J."/>
            <person name="Wang Q."/>
            <person name="Zhang B."/>
            <person name="Ji P."/>
            <person name="Sakyi L.B."/>
            <person name="Cui X."/>
            <person name="Yuan T."/>
            <person name="Jiang B."/>
            <person name="Yang W."/>
            <person name="Lam T.T.-Y."/>
            <person name="Chang Q."/>
            <person name="Ding S."/>
            <person name="Wang X."/>
            <person name="Zhu J."/>
            <person name="Ruan X."/>
            <person name="Zhao L."/>
            <person name="Wei J."/>
            <person name="Que T."/>
            <person name="Du C."/>
            <person name="Cheng J."/>
            <person name="Dai P."/>
            <person name="Han X."/>
            <person name="Huang E."/>
            <person name="Gao Y."/>
            <person name="Liu J."/>
            <person name="Shao H."/>
            <person name="Ye R."/>
            <person name="Li L."/>
            <person name="Wei W."/>
            <person name="Wang X."/>
            <person name="Wang C."/>
            <person name="Huo Q."/>
            <person name="Li W."/>
            <person name="Guo W."/>
            <person name="Chen H."/>
            <person name="Chen S."/>
            <person name="Zhou L."/>
            <person name="Zhou L."/>
            <person name="Ni X."/>
            <person name="Tian J."/>
            <person name="Zhou Y."/>
            <person name="Sheng Y."/>
            <person name="Liu T."/>
            <person name="Pan Y."/>
            <person name="Xia L."/>
            <person name="Li J."/>
            <person name="Zhao F."/>
            <person name="Cao W."/>
        </authorList>
    </citation>
    <scope>NUCLEOTIDE SEQUENCE</scope>
    <source>
        <strain evidence="1">Rsan-2018</strain>
        <tissue evidence="1">Larvae</tissue>
    </source>
</reference>
<sequence>MADKLRTSRELAQLIGSFVLFKDFYEMRLQSAEVFQVLRQVFELACAEPPPAGVAHSPQSRAMYAVDLMLEWDRSQGPAEHPHMQPKLLEVNWAPDCQRACQFYPDFFNDVFAAMFLDEADSNPSFVPL</sequence>
<dbReference type="PANTHER" id="PTHR46088:SF1">
    <property type="entry name" value="TUBULIN--TYROSINE LIGASE-LIKE PROTEIN 12"/>
    <property type="match status" value="1"/>
</dbReference>
<dbReference type="EMBL" id="JABSTV010001254">
    <property type="protein sequence ID" value="KAH7940253.1"/>
    <property type="molecule type" value="Genomic_DNA"/>
</dbReference>
<gene>
    <name evidence="1" type="ORF">HPB52_022573</name>
</gene>
<reference evidence="1" key="1">
    <citation type="journal article" date="2020" name="Cell">
        <title>Large-Scale Comparative Analyses of Tick Genomes Elucidate Their Genetic Diversity and Vector Capacities.</title>
        <authorList>
            <consortium name="Tick Genome and Microbiome Consortium (TIGMIC)"/>
            <person name="Jia N."/>
            <person name="Wang J."/>
            <person name="Shi W."/>
            <person name="Du L."/>
            <person name="Sun Y."/>
            <person name="Zhan W."/>
            <person name="Jiang J.F."/>
            <person name="Wang Q."/>
            <person name="Zhang B."/>
            <person name="Ji P."/>
            <person name="Bell-Sakyi L."/>
            <person name="Cui X.M."/>
            <person name="Yuan T.T."/>
            <person name="Jiang B.G."/>
            <person name="Yang W.F."/>
            <person name="Lam T.T."/>
            <person name="Chang Q.C."/>
            <person name="Ding S.J."/>
            <person name="Wang X.J."/>
            <person name="Zhu J.G."/>
            <person name="Ruan X.D."/>
            <person name="Zhao L."/>
            <person name="Wei J.T."/>
            <person name="Ye R.Z."/>
            <person name="Que T.C."/>
            <person name="Du C.H."/>
            <person name="Zhou Y.H."/>
            <person name="Cheng J.X."/>
            <person name="Dai P.F."/>
            <person name="Guo W.B."/>
            <person name="Han X.H."/>
            <person name="Huang E.J."/>
            <person name="Li L.F."/>
            <person name="Wei W."/>
            <person name="Gao Y.C."/>
            <person name="Liu J.Z."/>
            <person name="Shao H.Z."/>
            <person name="Wang X."/>
            <person name="Wang C.C."/>
            <person name="Yang T.C."/>
            <person name="Huo Q.B."/>
            <person name="Li W."/>
            <person name="Chen H.Y."/>
            <person name="Chen S.E."/>
            <person name="Zhou L.G."/>
            <person name="Ni X.B."/>
            <person name="Tian J.H."/>
            <person name="Sheng Y."/>
            <person name="Liu T."/>
            <person name="Pan Y.S."/>
            <person name="Xia L.Y."/>
            <person name="Li J."/>
            <person name="Zhao F."/>
            <person name="Cao W.C."/>
        </authorList>
    </citation>
    <scope>NUCLEOTIDE SEQUENCE</scope>
    <source>
        <strain evidence="1">Rsan-2018</strain>
    </source>
</reference>
<proteinExistence type="predicted"/>
<dbReference type="InterPro" id="IPR027749">
    <property type="entry name" value="TTLL12"/>
</dbReference>
<organism evidence="1 2">
    <name type="scientific">Rhipicephalus sanguineus</name>
    <name type="common">Brown dog tick</name>
    <name type="synonym">Ixodes sanguineus</name>
    <dbReference type="NCBI Taxonomy" id="34632"/>
    <lineage>
        <taxon>Eukaryota</taxon>
        <taxon>Metazoa</taxon>
        <taxon>Ecdysozoa</taxon>
        <taxon>Arthropoda</taxon>
        <taxon>Chelicerata</taxon>
        <taxon>Arachnida</taxon>
        <taxon>Acari</taxon>
        <taxon>Parasitiformes</taxon>
        <taxon>Ixodida</taxon>
        <taxon>Ixodoidea</taxon>
        <taxon>Ixodidae</taxon>
        <taxon>Rhipicephalinae</taxon>
        <taxon>Rhipicephalus</taxon>
        <taxon>Rhipicephalus</taxon>
    </lineage>
</organism>
<dbReference type="Pfam" id="PF03133">
    <property type="entry name" value="TTL"/>
    <property type="match status" value="1"/>
</dbReference>
<dbReference type="VEuPathDB" id="VectorBase:RSAN_041429"/>
<dbReference type="PANTHER" id="PTHR46088">
    <property type="entry name" value="TUBULIN--TYROSINE LIGASE-LIKE PROTEIN 12"/>
    <property type="match status" value="1"/>
</dbReference>